<name>A0ABU0TIP1_9FLAO</name>
<reference evidence="1 2" key="1">
    <citation type="submission" date="2023-07" db="EMBL/GenBank/DDBJ databases">
        <title>Functional and genomic diversity of the sorghum phyllosphere microbiome.</title>
        <authorList>
            <person name="Shade A."/>
        </authorList>
    </citation>
    <scope>NUCLEOTIDE SEQUENCE [LARGE SCALE GENOMIC DNA]</scope>
    <source>
        <strain evidence="1 2">SORGH_AS_1064</strain>
    </source>
</reference>
<dbReference type="RefSeq" id="WP_307447742.1">
    <property type="nucleotide sequence ID" value="NZ_JAUTAL010000001.1"/>
</dbReference>
<protein>
    <submittedName>
        <fullName evidence="1">Uncharacterized protein</fullName>
    </submittedName>
</protein>
<proteinExistence type="predicted"/>
<keyword evidence="2" id="KW-1185">Reference proteome</keyword>
<sequence length="73" mass="8505">MQFIDFTTDHLTYDDGSQKYYIEIPKDEIGDADITVQLKQEDGTYAEMDSDIEADFNTVRISMDIPVDFRVQF</sequence>
<accession>A0ABU0TIP1</accession>
<evidence type="ECO:0000313" key="2">
    <source>
        <dbReference type="Proteomes" id="UP001225072"/>
    </source>
</evidence>
<dbReference type="EMBL" id="JAUTAL010000001">
    <property type="protein sequence ID" value="MDQ1096033.1"/>
    <property type="molecule type" value="Genomic_DNA"/>
</dbReference>
<gene>
    <name evidence="1" type="ORF">QE404_001180</name>
</gene>
<comment type="caution">
    <text evidence="1">The sequence shown here is derived from an EMBL/GenBank/DDBJ whole genome shotgun (WGS) entry which is preliminary data.</text>
</comment>
<evidence type="ECO:0000313" key="1">
    <source>
        <dbReference type="EMBL" id="MDQ1096033.1"/>
    </source>
</evidence>
<dbReference type="Proteomes" id="UP001225072">
    <property type="component" value="Unassembled WGS sequence"/>
</dbReference>
<organism evidence="1 2">
    <name type="scientific">Chryseobacterium camelliae</name>
    <dbReference type="NCBI Taxonomy" id="1265445"/>
    <lineage>
        <taxon>Bacteria</taxon>
        <taxon>Pseudomonadati</taxon>
        <taxon>Bacteroidota</taxon>
        <taxon>Flavobacteriia</taxon>
        <taxon>Flavobacteriales</taxon>
        <taxon>Weeksellaceae</taxon>
        <taxon>Chryseobacterium group</taxon>
        <taxon>Chryseobacterium</taxon>
    </lineage>
</organism>